<dbReference type="Pfam" id="PF03795">
    <property type="entry name" value="YCII"/>
    <property type="match status" value="1"/>
</dbReference>
<sequence>MKWMYYLLIISIFTACGEPKLDREIDNQVEYVSKTMLDIKKELVDRGYEVFDYVDEETKDTVLMQQYFIAFLKSGANRSQSIQEADSLQSLHLAHLQKMYELGYADISGPFGDNGEIRGITIYNTPNLEMADSLANNDPMVKAGRLVIEIHPWWAAKGYSLR</sequence>
<comment type="similarity">
    <text evidence="1">Belongs to the YciI family.</text>
</comment>
<evidence type="ECO:0000259" key="2">
    <source>
        <dbReference type="Pfam" id="PF03795"/>
    </source>
</evidence>
<proteinExistence type="inferred from homology"/>
<name>A0ABU7IR05_9FLAO</name>
<evidence type="ECO:0000313" key="3">
    <source>
        <dbReference type="EMBL" id="MEE1975399.1"/>
    </source>
</evidence>
<gene>
    <name evidence="3" type="ORF">V1I91_04930</name>
</gene>
<reference evidence="3 4" key="1">
    <citation type="submission" date="2024-01" db="EMBL/GenBank/DDBJ databases">
        <title>Maribacter spp. originated from different algae showed divergent polysaccharides utilization ability.</title>
        <authorList>
            <person name="Wang H."/>
            <person name="Wu Y."/>
        </authorList>
    </citation>
    <scope>NUCLEOTIDE SEQUENCE [LARGE SCALE GENOMIC DNA]</scope>
    <source>
        <strain evidence="3 4">PR1</strain>
    </source>
</reference>
<dbReference type="Gene3D" id="3.30.70.1060">
    <property type="entry name" value="Dimeric alpha+beta barrel"/>
    <property type="match status" value="1"/>
</dbReference>
<accession>A0ABU7IR05</accession>
<dbReference type="Proteomes" id="UP001356308">
    <property type="component" value="Unassembled WGS sequence"/>
</dbReference>
<dbReference type="SUPFAM" id="SSF54909">
    <property type="entry name" value="Dimeric alpha+beta barrel"/>
    <property type="match status" value="1"/>
</dbReference>
<evidence type="ECO:0000313" key="4">
    <source>
        <dbReference type="Proteomes" id="UP001356308"/>
    </source>
</evidence>
<dbReference type="RefSeq" id="WP_272650224.1">
    <property type="nucleotide sequence ID" value="NZ_JAZDDG010000002.1"/>
</dbReference>
<dbReference type="InterPro" id="IPR005545">
    <property type="entry name" value="YCII"/>
</dbReference>
<dbReference type="InterPro" id="IPR011008">
    <property type="entry name" value="Dimeric_a/b-barrel"/>
</dbReference>
<dbReference type="PROSITE" id="PS51257">
    <property type="entry name" value="PROKAR_LIPOPROTEIN"/>
    <property type="match status" value="1"/>
</dbReference>
<protein>
    <submittedName>
        <fullName evidence="3">YciI family protein</fullName>
    </submittedName>
</protein>
<dbReference type="EMBL" id="JAZDDG010000002">
    <property type="protein sequence ID" value="MEE1975399.1"/>
    <property type="molecule type" value="Genomic_DNA"/>
</dbReference>
<keyword evidence="4" id="KW-1185">Reference proteome</keyword>
<organism evidence="3 4">
    <name type="scientific">Maribacter cobaltidurans</name>
    <dbReference type="NCBI Taxonomy" id="1178778"/>
    <lineage>
        <taxon>Bacteria</taxon>
        <taxon>Pseudomonadati</taxon>
        <taxon>Bacteroidota</taxon>
        <taxon>Flavobacteriia</taxon>
        <taxon>Flavobacteriales</taxon>
        <taxon>Flavobacteriaceae</taxon>
        <taxon>Maribacter</taxon>
    </lineage>
</organism>
<evidence type="ECO:0000256" key="1">
    <source>
        <dbReference type="ARBA" id="ARBA00007689"/>
    </source>
</evidence>
<feature type="domain" description="YCII-related" evidence="2">
    <location>
        <begin position="78"/>
        <end position="153"/>
    </location>
</feature>
<comment type="caution">
    <text evidence="3">The sequence shown here is derived from an EMBL/GenBank/DDBJ whole genome shotgun (WGS) entry which is preliminary data.</text>
</comment>